<accession>A0A6A4FZ03</accession>
<evidence type="ECO:0000313" key="2">
    <source>
        <dbReference type="EMBL" id="KAE9353854.1"/>
    </source>
</evidence>
<dbReference type="AlphaFoldDB" id="A0A6A4FZ03"/>
<sequence>MRAALCIVSRNRRDVLRDDAEIKEAAEVAQHSRYLWAEVDRLKAQVHELRTANRLTKEERARTAELLASVVTRAQLDAALSTKVSLAHVDAQMDTMRSEVAAHLDHKADVATLLSLQSSKLDVSVFEANSWDLQKLRAAMEQHVHDLFATFAGQVEQQVSSKIGIDDFNRVFNVEATGQNASLEAAALRIVKMTDQLDSLGNYVNGDRQRQRQVAELNVNILDITRKQTAARNSIVQLESAEQATTAQLRALDEQTSQAVANIQSLTQTLGGLQAQTQTDKSAQDARQARLAKSIKQLEAHSQHLASTLSELEQFARAGLLDSLDVKIKTNNDKLRNELIDINAVTRQHTQQLSQRMNKAHDLLLHHKERLAQLDACLRKLAGLLKETQGDLNKVKGPLTTLATNLHEENVAILQEIERSQNGTRDIMLDYQDLLEREKSSQVFVPLPSRPSSSSSSGSSDSVLASRKHKQQMLLAANAANRPHTSSARVRACSTPNGVFPAGARPGQSADAVRSSRSPSIPWRAQTAGATPKVLTDNTQAPTTDNNGDLKDENPADSGEQEIRVAARVSVRKPGSKDPRARRESAPLSFFRHATGNDHGDLFHFPSSGE</sequence>
<reference evidence="2 3" key="1">
    <citation type="submission" date="2018-08" db="EMBL/GenBank/DDBJ databases">
        <title>Genomic investigation of the strawberry pathogen Phytophthora fragariae indicates pathogenicity is determined by transcriptional variation in three key races.</title>
        <authorList>
            <person name="Adams T.M."/>
            <person name="Armitage A.D."/>
            <person name="Sobczyk M.K."/>
            <person name="Bates H.J."/>
            <person name="Dunwell J.M."/>
            <person name="Nellist C.F."/>
            <person name="Harrison R.J."/>
        </authorList>
    </citation>
    <scope>NUCLEOTIDE SEQUENCE [LARGE SCALE GENOMIC DNA]</scope>
    <source>
        <strain evidence="2 3">SCRP333</strain>
    </source>
</reference>
<feature type="compositionally biased region" description="Basic and acidic residues" evidence="1">
    <location>
        <begin position="575"/>
        <end position="585"/>
    </location>
</feature>
<proteinExistence type="predicted"/>
<feature type="compositionally biased region" description="Polar residues" evidence="1">
    <location>
        <begin position="536"/>
        <end position="547"/>
    </location>
</feature>
<dbReference type="EMBL" id="QXFT01000130">
    <property type="protein sequence ID" value="KAE9353854.1"/>
    <property type="molecule type" value="Genomic_DNA"/>
</dbReference>
<feature type="region of interest" description="Disordered" evidence="1">
    <location>
        <begin position="442"/>
        <end position="610"/>
    </location>
</feature>
<feature type="compositionally biased region" description="Low complexity" evidence="1">
    <location>
        <begin position="450"/>
        <end position="465"/>
    </location>
</feature>
<dbReference type="Proteomes" id="UP000434957">
    <property type="component" value="Unassembled WGS sequence"/>
</dbReference>
<keyword evidence="3" id="KW-1185">Reference proteome</keyword>
<gene>
    <name evidence="2" type="ORF">PR003_g3658</name>
</gene>
<protein>
    <submittedName>
        <fullName evidence="2">Uncharacterized protein</fullName>
    </submittedName>
</protein>
<organism evidence="2 3">
    <name type="scientific">Phytophthora rubi</name>
    <dbReference type="NCBI Taxonomy" id="129364"/>
    <lineage>
        <taxon>Eukaryota</taxon>
        <taxon>Sar</taxon>
        <taxon>Stramenopiles</taxon>
        <taxon>Oomycota</taxon>
        <taxon>Peronosporomycetes</taxon>
        <taxon>Peronosporales</taxon>
        <taxon>Peronosporaceae</taxon>
        <taxon>Phytophthora</taxon>
    </lineage>
</organism>
<comment type="caution">
    <text evidence="2">The sequence shown here is derived from an EMBL/GenBank/DDBJ whole genome shotgun (WGS) entry which is preliminary data.</text>
</comment>
<name>A0A6A4FZ03_9STRA</name>
<evidence type="ECO:0000256" key="1">
    <source>
        <dbReference type="SAM" id="MobiDB-lite"/>
    </source>
</evidence>
<evidence type="ECO:0000313" key="3">
    <source>
        <dbReference type="Proteomes" id="UP000434957"/>
    </source>
</evidence>